<keyword evidence="2" id="KW-1185">Reference proteome</keyword>
<dbReference type="EMBL" id="CAXIEN010000002">
    <property type="protein sequence ID" value="CAL1261409.1"/>
    <property type="molecule type" value="Genomic_DNA"/>
</dbReference>
<comment type="caution">
    <text evidence="1">The sequence shown here is derived from an EMBL/GenBank/DDBJ whole genome shotgun (WGS) entry which is preliminary data.</text>
</comment>
<evidence type="ECO:0000313" key="1">
    <source>
        <dbReference type="EMBL" id="CAL1261409.1"/>
    </source>
</evidence>
<proteinExistence type="predicted"/>
<evidence type="ECO:0000313" key="2">
    <source>
        <dbReference type="Proteomes" id="UP001497382"/>
    </source>
</evidence>
<reference evidence="1 2" key="1">
    <citation type="submission" date="2024-04" db="EMBL/GenBank/DDBJ databases">
        <authorList>
            <person name="Rising A."/>
            <person name="Reimegard J."/>
            <person name="Sonavane S."/>
            <person name="Akerstrom W."/>
            <person name="Nylinder S."/>
            <person name="Hedman E."/>
            <person name="Kallberg Y."/>
        </authorList>
    </citation>
    <scope>NUCLEOTIDE SEQUENCE [LARGE SCALE GENOMIC DNA]</scope>
</reference>
<organism evidence="1 2">
    <name type="scientific">Larinioides sclopetarius</name>
    <dbReference type="NCBI Taxonomy" id="280406"/>
    <lineage>
        <taxon>Eukaryota</taxon>
        <taxon>Metazoa</taxon>
        <taxon>Ecdysozoa</taxon>
        <taxon>Arthropoda</taxon>
        <taxon>Chelicerata</taxon>
        <taxon>Arachnida</taxon>
        <taxon>Araneae</taxon>
        <taxon>Araneomorphae</taxon>
        <taxon>Entelegynae</taxon>
        <taxon>Araneoidea</taxon>
        <taxon>Araneidae</taxon>
        <taxon>Larinioides</taxon>
    </lineage>
</organism>
<dbReference type="Proteomes" id="UP001497382">
    <property type="component" value="Unassembled WGS sequence"/>
</dbReference>
<accession>A0AAV1YU68</accession>
<sequence>MKHRMLRNEYPVQMQEQSLRHNRYTVSCLHYEPYSVTDAENKHFLPTDKFLINRSSPLTSSDFKEKKMSSGNSIKKIEIEQCKERNEGTCVLPVVPGRGRGRDAEVCADEEATESYLLLLERSTACLFGGRIQRAVLRSR</sequence>
<gene>
    <name evidence="1" type="ORF">LARSCL_LOCUS374</name>
</gene>
<protein>
    <submittedName>
        <fullName evidence="1">Uncharacterized protein</fullName>
    </submittedName>
</protein>
<dbReference type="AlphaFoldDB" id="A0AAV1YU68"/>
<name>A0AAV1YU68_9ARAC</name>